<dbReference type="GO" id="GO:0016787">
    <property type="term" value="F:hydrolase activity"/>
    <property type="evidence" value="ECO:0007669"/>
    <property type="project" value="UniProtKB-KW"/>
</dbReference>
<dbReference type="AlphaFoldDB" id="A0A5M6ZI17"/>
<dbReference type="InterPro" id="IPR023214">
    <property type="entry name" value="HAD_sf"/>
</dbReference>
<dbReference type="SUPFAM" id="SSF56784">
    <property type="entry name" value="HAD-like"/>
    <property type="match status" value="1"/>
</dbReference>
<dbReference type="Gene3D" id="3.40.50.1000">
    <property type="entry name" value="HAD superfamily/HAD-like"/>
    <property type="match status" value="1"/>
</dbReference>
<name>A0A5M6ZI17_9PROT</name>
<organism evidence="1 2">
    <name type="scientific">Alkalicaulis satelles</name>
    <dbReference type="NCBI Taxonomy" id="2609175"/>
    <lineage>
        <taxon>Bacteria</taxon>
        <taxon>Pseudomonadati</taxon>
        <taxon>Pseudomonadota</taxon>
        <taxon>Alphaproteobacteria</taxon>
        <taxon>Maricaulales</taxon>
        <taxon>Maricaulaceae</taxon>
        <taxon>Alkalicaulis</taxon>
    </lineage>
</organism>
<comment type="caution">
    <text evidence="1">The sequence shown here is derived from an EMBL/GenBank/DDBJ whole genome shotgun (WGS) entry which is preliminary data.</text>
</comment>
<reference evidence="1 2" key="1">
    <citation type="submission" date="2019-09" db="EMBL/GenBank/DDBJ databases">
        <authorList>
            <person name="Kevbrin V."/>
            <person name="Grouzdev D.S."/>
        </authorList>
    </citation>
    <scope>NUCLEOTIDE SEQUENCE [LARGE SCALE GENOMIC DNA]</scope>
    <source>
        <strain evidence="1 2">G-192</strain>
    </source>
</reference>
<keyword evidence="1" id="KW-0378">Hydrolase</keyword>
<dbReference type="Pfam" id="PF12710">
    <property type="entry name" value="HAD"/>
    <property type="match status" value="1"/>
</dbReference>
<dbReference type="RefSeq" id="WP_150023003.1">
    <property type="nucleotide sequence ID" value="NZ_VWOJ01000002.1"/>
</dbReference>
<evidence type="ECO:0000313" key="1">
    <source>
        <dbReference type="EMBL" id="KAA5803735.1"/>
    </source>
</evidence>
<evidence type="ECO:0000313" key="2">
    <source>
        <dbReference type="Proteomes" id="UP000325122"/>
    </source>
</evidence>
<gene>
    <name evidence="1" type="ORF">F1654_08000</name>
</gene>
<protein>
    <submittedName>
        <fullName evidence="1">Haloacid dehalogenase-like hydrolase</fullName>
    </submittedName>
</protein>
<accession>A0A5M6ZI17</accession>
<dbReference type="InterPro" id="IPR036412">
    <property type="entry name" value="HAD-like_sf"/>
</dbReference>
<keyword evidence="2" id="KW-1185">Reference proteome</keyword>
<dbReference type="Proteomes" id="UP000325122">
    <property type="component" value="Unassembled WGS sequence"/>
</dbReference>
<proteinExistence type="predicted"/>
<dbReference type="EMBL" id="VWOJ01000002">
    <property type="protein sequence ID" value="KAA5803735.1"/>
    <property type="molecule type" value="Genomic_DNA"/>
</dbReference>
<sequence>MTQRPILAIAYDFDGTLSPGSMQEHSFIPEIKESKEAFWERVNGEAARLKADNILIYMHEMVKAARKQGVRCRKEDIERHGARVGLFPGVAEGWFDRQRERGAAAGLEVQHFIISSGLKEMIAASAIGRHFTAIFASEFKYDANDVPEWAAAAVNYTNKTQFLFRINKGALDPGDHVAVNRYTPEDERPVPFRNMIYVGDGDTDVPCMRMVKEQGGVSIAVHPPADEALAAKTAQLKADRRVHFTAEADYCEGSALDAYMEAVIGKIAAVERLRALERG</sequence>